<evidence type="ECO:0000313" key="23">
    <source>
        <dbReference type="Proteomes" id="UP001140949"/>
    </source>
</evidence>
<keyword evidence="10" id="KW-0378">Hydrolase</keyword>
<dbReference type="FunFam" id="3.40.50.300:FF:000195">
    <property type="entry name" value="ATP-dependent zinc metalloprotease FTSH 11"/>
    <property type="match status" value="1"/>
</dbReference>
<evidence type="ECO:0000256" key="17">
    <source>
        <dbReference type="ARBA" id="ARBA00023136"/>
    </source>
</evidence>
<evidence type="ECO:0000256" key="5">
    <source>
        <dbReference type="ARBA" id="ARBA00010550"/>
    </source>
</evidence>
<dbReference type="GO" id="GO:0004176">
    <property type="term" value="F:ATP-dependent peptidase activity"/>
    <property type="evidence" value="ECO:0007669"/>
    <property type="project" value="InterPro"/>
</dbReference>
<name>A0AAX6E0B9_IRIPA</name>
<dbReference type="Pfam" id="PF00004">
    <property type="entry name" value="AAA"/>
    <property type="match status" value="1"/>
</dbReference>
<comment type="caution">
    <text evidence="21">The sequence shown here is derived from an EMBL/GenBank/DDBJ whole genome shotgun (WGS) entry which is preliminary data.</text>
</comment>
<evidence type="ECO:0000256" key="11">
    <source>
        <dbReference type="ARBA" id="ARBA00022833"/>
    </source>
</evidence>
<protein>
    <submittedName>
        <fullName evidence="21">ATP-dependent zinc metalloprotease FTSH 11, chloroplastic/mitochondrial isoform X1</fullName>
    </submittedName>
</protein>
<dbReference type="GO" id="GO:0005524">
    <property type="term" value="F:ATP binding"/>
    <property type="evidence" value="ECO:0007669"/>
    <property type="project" value="UniProtKB-KW"/>
</dbReference>
<dbReference type="Proteomes" id="UP001140949">
    <property type="component" value="Unassembled WGS sequence"/>
</dbReference>
<keyword evidence="18" id="KW-0175">Coiled coil</keyword>
<reference evidence="21" key="2">
    <citation type="submission" date="2023-04" db="EMBL/GenBank/DDBJ databases">
        <authorList>
            <person name="Bruccoleri R.E."/>
            <person name="Oakeley E.J."/>
            <person name="Faust A.-M."/>
            <person name="Dessus-Babus S."/>
            <person name="Altorfer M."/>
            <person name="Burckhardt D."/>
            <person name="Oertli M."/>
            <person name="Naumann U."/>
            <person name="Petersen F."/>
            <person name="Wong J."/>
        </authorList>
    </citation>
    <scope>NUCLEOTIDE SEQUENCE</scope>
    <source>
        <strain evidence="21">GSM-AAB239-AS_SAM_17_03QT</strain>
        <tissue evidence="21">Leaf</tissue>
    </source>
</reference>
<evidence type="ECO:0000256" key="1">
    <source>
        <dbReference type="ARBA" id="ARBA00001947"/>
    </source>
</evidence>
<dbReference type="InterPro" id="IPR000642">
    <property type="entry name" value="Peptidase_M41"/>
</dbReference>
<organism evidence="21 23">
    <name type="scientific">Iris pallida</name>
    <name type="common">Sweet iris</name>
    <dbReference type="NCBI Taxonomy" id="29817"/>
    <lineage>
        <taxon>Eukaryota</taxon>
        <taxon>Viridiplantae</taxon>
        <taxon>Streptophyta</taxon>
        <taxon>Embryophyta</taxon>
        <taxon>Tracheophyta</taxon>
        <taxon>Spermatophyta</taxon>
        <taxon>Magnoliopsida</taxon>
        <taxon>Liliopsida</taxon>
        <taxon>Asparagales</taxon>
        <taxon>Iridaceae</taxon>
        <taxon>Iridoideae</taxon>
        <taxon>Irideae</taxon>
        <taxon>Iris</taxon>
    </lineage>
</organism>
<evidence type="ECO:0000256" key="12">
    <source>
        <dbReference type="ARBA" id="ARBA00022840"/>
    </source>
</evidence>
<evidence type="ECO:0000256" key="19">
    <source>
        <dbReference type="SAM" id="MobiDB-lite"/>
    </source>
</evidence>
<keyword evidence="14" id="KW-1133">Transmembrane helix</keyword>
<dbReference type="SUPFAM" id="SSF52540">
    <property type="entry name" value="P-loop containing nucleoside triphosphate hydrolases"/>
    <property type="match status" value="1"/>
</dbReference>
<keyword evidence="16" id="KW-0496">Mitochondrion</keyword>
<dbReference type="Pfam" id="PF01434">
    <property type="entry name" value="Peptidase_M41"/>
    <property type="match status" value="1"/>
</dbReference>
<dbReference type="GO" id="GO:0009507">
    <property type="term" value="C:chloroplast"/>
    <property type="evidence" value="ECO:0007669"/>
    <property type="project" value="TreeGrafter"/>
</dbReference>
<evidence type="ECO:0000256" key="15">
    <source>
        <dbReference type="ARBA" id="ARBA00023049"/>
    </source>
</evidence>
<feature type="domain" description="AAA+ ATPase" evidence="20">
    <location>
        <begin position="371"/>
        <end position="506"/>
    </location>
</feature>
<evidence type="ECO:0000256" key="6">
    <source>
        <dbReference type="ARBA" id="ARBA00022670"/>
    </source>
</evidence>
<dbReference type="FunFam" id="1.10.8.60:FF:000001">
    <property type="entry name" value="ATP-dependent zinc metalloprotease FtsH"/>
    <property type="match status" value="1"/>
</dbReference>
<dbReference type="CDD" id="cd19501">
    <property type="entry name" value="RecA-like_FtsH"/>
    <property type="match status" value="1"/>
</dbReference>
<proteinExistence type="inferred from homology"/>
<dbReference type="InterPro" id="IPR003960">
    <property type="entry name" value="ATPase_AAA_CS"/>
</dbReference>
<evidence type="ECO:0000256" key="13">
    <source>
        <dbReference type="ARBA" id="ARBA00022946"/>
    </source>
</evidence>
<dbReference type="PANTHER" id="PTHR23076">
    <property type="entry name" value="METALLOPROTEASE M41 FTSH"/>
    <property type="match status" value="1"/>
</dbReference>
<dbReference type="GO" id="GO:0006508">
    <property type="term" value="P:proteolysis"/>
    <property type="evidence" value="ECO:0007669"/>
    <property type="project" value="UniProtKB-KW"/>
</dbReference>
<sequence>MFSPHFSLLCRPSPSPPLLHHRHHKPSLCHGFSSSLSLSKPHRRRHLHLRLRAFSSQNPNPSPDLAKDPIFDPNPQQSPDLSQQTPSEVAEQPAVVDGTVVETVESGTERKSRLPIVVFLVGVLASVRRGFDRLATSEWLSWWPFWQQEKRLERLIAEADANPKDAVKEGALLAELNKHSPESVIRRFEQRNHAVDSKGVAEYLRALVVTNALAEYLPDERLGKPSTLPTLLQELKQRASGNEDESFLNPGVSEKQPLHVVMVDRKASSRSSWFAQELLSTILFTIVVGLMWVMGAAALQKYVGSLGGIGTPGVGSSASYAPKDLNKEIMPEKNVKTFKDVKGCDDAKQELEEVVEYLKNPTKFTRLGGKLPKGILLTGAPGTGKTLLAKAIAGEAGVPFFYRAGSEFEEMFVGVGARRVRSLFQAAKKKAPCIIFIDEIDAVGSTRKQWEGHTKKTLHQLLVEMDGFEQNEGIILMAATNLPDILDPALTRPGRFDRHIVVPSPDVRGRQEILELYLQDKPLADDVDVKAIARGTPGFNGADLANLVNIAAIKAAVEGVEKLTTRQLEFAKDRIIMGTERKTMFVSEESKKLTAYHESGHAIVALNTDGAHPIHKATIMPRGNALGMVTQLPSHDETSMSKKQLLARLDVCMGGRVAEELIFGEEYVTTGASNDLHTATELAQYMVSTCGMSDVIGPVYVKERPGSEMQSRIDAEVVKLLREAYERVKQLLKKHENALHTLANALLEYETLGADDIKQLLNPYSGVQLPEQQEELALA</sequence>
<keyword evidence="9" id="KW-0547">Nucleotide-binding</keyword>
<dbReference type="SMART" id="SM00382">
    <property type="entry name" value="AAA"/>
    <property type="match status" value="1"/>
</dbReference>
<evidence type="ECO:0000256" key="16">
    <source>
        <dbReference type="ARBA" id="ARBA00023128"/>
    </source>
</evidence>
<evidence type="ECO:0000256" key="14">
    <source>
        <dbReference type="ARBA" id="ARBA00022989"/>
    </source>
</evidence>
<keyword evidence="13" id="KW-0809">Transit peptide</keyword>
<dbReference type="AlphaFoldDB" id="A0AAX6E0B9"/>
<feature type="compositionally biased region" description="Polar residues" evidence="19">
    <location>
        <begin position="74"/>
        <end position="87"/>
    </location>
</feature>
<keyword evidence="11" id="KW-0862">Zinc</keyword>
<dbReference type="SUPFAM" id="SSF140990">
    <property type="entry name" value="FtsH protease domain-like"/>
    <property type="match status" value="1"/>
</dbReference>
<evidence type="ECO:0000256" key="7">
    <source>
        <dbReference type="ARBA" id="ARBA00022692"/>
    </source>
</evidence>
<dbReference type="FunFam" id="1.20.58.760:FF:000002">
    <property type="entry name" value="ATP-dependent zinc metalloprotease FtsH"/>
    <property type="match status" value="1"/>
</dbReference>
<dbReference type="Gene3D" id="1.10.8.60">
    <property type="match status" value="1"/>
</dbReference>
<dbReference type="EMBL" id="JANAVB010040819">
    <property type="protein sequence ID" value="KAJ6797413.1"/>
    <property type="molecule type" value="Genomic_DNA"/>
</dbReference>
<accession>A0AAX6E0B9</accession>
<keyword evidence="6" id="KW-0645">Protease</keyword>
<comment type="subcellular location">
    <subcellularLocation>
        <location evidence="3">Mitochondrion membrane</location>
    </subcellularLocation>
</comment>
<evidence type="ECO:0000256" key="8">
    <source>
        <dbReference type="ARBA" id="ARBA00022723"/>
    </source>
</evidence>
<evidence type="ECO:0000313" key="22">
    <source>
        <dbReference type="EMBL" id="KAJ6808942.1"/>
    </source>
</evidence>
<evidence type="ECO:0000256" key="9">
    <source>
        <dbReference type="ARBA" id="ARBA00022741"/>
    </source>
</evidence>
<comment type="similarity">
    <text evidence="4">In the C-terminal section; belongs to the peptidase M41 family.</text>
</comment>
<evidence type="ECO:0000256" key="18">
    <source>
        <dbReference type="SAM" id="Coils"/>
    </source>
</evidence>
<reference evidence="21" key="1">
    <citation type="journal article" date="2023" name="GigaByte">
        <title>Genome assembly of the bearded iris, Iris pallida Lam.</title>
        <authorList>
            <person name="Bruccoleri R.E."/>
            <person name="Oakeley E.J."/>
            <person name="Faust A.M.E."/>
            <person name="Altorfer M."/>
            <person name="Dessus-Babus S."/>
            <person name="Burckhardt D."/>
            <person name="Oertli M."/>
            <person name="Naumann U."/>
            <person name="Petersen F."/>
            <person name="Wong J."/>
        </authorList>
    </citation>
    <scope>NUCLEOTIDE SEQUENCE</scope>
    <source>
        <strain evidence="21">GSM-AAB239-AS_SAM_17_03QT</strain>
    </source>
</reference>
<evidence type="ECO:0000259" key="20">
    <source>
        <dbReference type="SMART" id="SM00382"/>
    </source>
</evidence>
<dbReference type="PROSITE" id="PS00674">
    <property type="entry name" value="AAA"/>
    <property type="match status" value="1"/>
</dbReference>
<keyword evidence="15 21" id="KW-0482">Metalloprotease</keyword>
<keyword evidence="17" id="KW-0472">Membrane</keyword>
<keyword evidence="12" id="KW-0067">ATP-binding</keyword>
<dbReference type="GO" id="GO:0031966">
    <property type="term" value="C:mitochondrial membrane"/>
    <property type="evidence" value="ECO:0007669"/>
    <property type="project" value="UniProtKB-SubCell"/>
</dbReference>
<dbReference type="PANTHER" id="PTHR23076:SF97">
    <property type="entry name" value="ATP-DEPENDENT ZINC METALLOPROTEASE YME1L1"/>
    <property type="match status" value="1"/>
</dbReference>
<dbReference type="Gene3D" id="1.20.58.760">
    <property type="entry name" value="Peptidase M41"/>
    <property type="match status" value="1"/>
</dbReference>
<dbReference type="InterPro" id="IPR027417">
    <property type="entry name" value="P-loop_NTPase"/>
</dbReference>
<evidence type="ECO:0000256" key="3">
    <source>
        <dbReference type="ARBA" id="ARBA00004325"/>
    </source>
</evidence>
<comment type="similarity">
    <text evidence="5">In the N-terminal section; belongs to the AAA ATPase family.</text>
</comment>
<dbReference type="GO" id="GO:0016887">
    <property type="term" value="F:ATP hydrolysis activity"/>
    <property type="evidence" value="ECO:0007669"/>
    <property type="project" value="InterPro"/>
</dbReference>
<dbReference type="GO" id="GO:0045037">
    <property type="term" value="P:protein import into chloroplast stroma"/>
    <property type="evidence" value="ECO:0007669"/>
    <property type="project" value="TreeGrafter"/>
</dbReference>
<comment type="function">
    <text evidence="2">Probable ATP-dependent zinc metallopeptidase.</text>
</comment>
<dbReference type="Pfam" id="PF17862">
    <property type="entry name" value="AAA_lid_3"/>
    <property type="match status" value="1"/>
</dbReference>
<keyword evidence="8" id="KW-0479">Metal-binding</keyword>
<dbReference type="InterPro" id="IPR041569">
    <property type="entry name" value="AAA_lid_3"/>
</dbReference>
<evidence type="ECO:0000256" key="2">
    <source>
        <dbReference type="ARBA" id="ARBA00003497"/>
    </source>
</evidence>
<dbReference type="HAMAP" id="MF_01458">
    <property type="entry name" value="FtsH"/>
    <property type="match status" value="1"/>
</dbReference>
<dbReference type="EMBL" id="JANAVB010033217">
    <property type="protein sequence ID" value="KAJ6808942.1"/>
    <property type="molecule type" value="Genomic_DNA"/>
</dbReference>
<feature type="coiled-coil region" evidence="18">
    <location>
        <begin position="718"/>
        <end position="752"/>
    </location>
</feature>
<keyword evidence="7" id="KW-0812">Transmembrane</keyword>
<dbReference type="GO" id="GO:0046872">
    <property type="term" value="F:metal ion binding"/>
    <property type="evidence" value="ECO:0007669"/>
    <property type="project" value="UniProtKB-KW"/>
</dbReference>
<dbReference type="Gene3D" id="3.40.50.300">
    <property type="entry name" value="P-loop containing nucleotide triphosphate hydrolases"/>
    <property type="match status" value="1"/>
</dbReference>
<dbReference type="NCBIfam" id="TIGR01241">
    <property type="entry name" value="FtsH_fam"/>
    <property type="match status" value="1"/>
</dbReference>
<dbReference type="InterPro" id="IPR003959">
    <property type="entry name" value="ATPase_AAA_core"/>
</dbReference>
<dbReference type="GO" id="GO:0004222">
    <property type="term" value="F:metalloendopeptidase activity"/>
    <property type="evidence" value="ECO:0007669"/>
    <property type="project" value="InterPro"/>
</dbReference>
<evidence type="ECO:0000313" key="21">
    <source>
        <dbReference type="EMBL" id="KAJ6797413.1"/>
    </source>
</evidence>
<gene>
    <name evidence="22" type="ORF">M6B38_163705</name>
    <name evidence="21" type="ORF">M6B38_217105</name>
</gene>
<feature type="region of interest" description="Disordered" evidence="19">
    <location>
        <begin position="53"/>
        <end position="96"/>
    </location>
</feature>
<dbReference type="InterPro" id="IPR005936">
    <property type="entry name" value="FtsH"/>
</dbReference>
<dbReference type="InterPro" id="IPR003593">
    <property type="entry name" value="AAA+_ATPase"/>
</dbReference>
<comment type="cofactor">
    <cofactor evidence="1">
        <name>Zn(2+)</name>
        <dbReference type="ChEBI" id="CHEBI:29105"/>
    </cofactor>
</comment>
<dbReference type="InterPro" id="IPR037219">
    <property type="entry name" value="Peptidase_M41-like"/>
</dbReference>
<evidence type="ECO:0000256" key="10">
    <source>
        <dbReference type="ARBA" id="ARBA00022801"/>
    </source>
</evidence>
<evidence type="ECO:0000256" key="4">
    <source>
        <dbReference type="ARBA" id="ARBA00010044"/>
    </source>
</evidence>
<keyword evidence="23" id="KW-1185">Reference proteome</keyword>